<dbReference type="Proteomes" id="UP001197609">
    <property type="component" value="Unassembled WGS sequence"/>
</dbReference>
<keyword evidence="2" id="KW-0812">Transmembrane</keyword>
<dbReference type="EMBL" id="JAIOIU010000010">
    <property type="protein sequence ID" value="MBZ0158606.1"/>
    <property type="molecule type" value="Genomic_DNA"/>
</dbReference>
<comment type="caution">
    <text evidence="3">The sequence shown here is derived from an EMBL/GenBank/DDBJ whole genome shotgun (WGS) entry which is preliminary data.</text>
</comment>
<feature type="region of interest" description="Disordered" evidence="1">
    <location>
        <begin position="77"/>
        <end position="96"/>
    </location>
</feature>
<dbReference type="Pfam" id="PF17195">
    <property type="entry name" value="DUF5132"/>
    <property type="match status" value="1"/>
</dbReference>
<name>A0AAJ1AGB5_9BACT</name>
<sequence length="96" mass="9544">MGLLDNGLKGNVVTGLAIGIGASILAPVVIPLAAAIVKPLLKATIKGGILLYEKGQEAVAEAGEVIEDLAAEAKAELAQAPTETGSVVSDTARPEA</sequence>
<dbReference type="InterPro" id="IPR033456">
    <property type="entry name" value="DUF5132"/>
</dbReference>
<keyword evidence="2" id="KW-0472">Membrane</keyword>
<keyword evidence="2" id="KW-1133">Transmembrane helix</keyword>
<reference evidence="3 4" key="1">
    <citation type="journal article" date="2021" name="bioRxiv">
        <title>Unraveling nitrogen, sulfur and carbon metabolic pathways and microbial community transcriptional responses to substrate deprivation and toxicity stresses in a bioreactor mimicking anoxic brackish coastal sediment conditions.</title>
        <authorList>
            <person name="Martins P.D."/>
            <person name="Echeveste M.J."/>
            <person name="Arshad A."/>
            <person name="Kurth J."/>
            <person name="Ouboter H."/>
            <person name="Jetten M.S.M."/>
            <person name="Welte C.U."/>
        </authorList>
    </citation>
    <scope>NUCLEOTIDE SEQUENCE [LARGE SCALE GENOMIC DNA]</scope>
    <source>
        <strain evidence="3">MAG_38</strain>
    </source>
</reference>
<accession>A0AAJ1AGB5</accession>
<gene>
    <name evidence="3" type="ORF">K8G79_00405</name>
</gene>
<protein>
    <submittedName>
        <fullName evidence="3">DUF5132 domain-containing protein</fullName>
    </submittedName>
</protein>
<evidence type="ECO:0000256" key="1">
    <source>
        <dbReference type="SAM" id="MobiDB-lite"/>
    </source>
</evidence>
<evidence type="ECO:0000313" key="3">
    <source>
        <dbReference type="EMBL" id="MBZ0158606.1"/>
    </source>
</evidence>
<feature type="transmembrane region" description="Helical" evidence="2">
    <location>
        <begin position="12"/>
        <end position="37"/>
    </location>
</feature>
<evidence type="ECO:0000256" key="2">
    <source>
        <dbReference type="SAM" id="Phobius"/>
    </source>
</evidence>
<dbReference type="AlphaFoldDB" id="A0AAJ1AGB5"/>
<evidence type="ECO:0000313" key="4">
    <source>
        <dbReference type="Proteomes" id="UP001197609"/>
    </source>
</evidence>
<proteinExistence type="predicted"/>
<organism evidence="3 4">
    <name type="scientific">Candidatus Methylomirabilis tolerans</name>
    <dbReference type="NCBI Taxonomy" id="3123416"/>
    <lineage>
        <taxon>Bacteria</taxon>
        <taxon>Candidatus Methylomirabilota</taxon>
        <taxon>Candidatus Methylomirabilia</taxon>
        <taxon>Candidatus Methylomirabilales</taxon>
        <taxon>Candidatus Methylomirabilaceae</taxon>
        <taxon>Candidatus Methylomirabilis</taxon>
    </lineage>
</organism>